<feature type="compositionally biased region" description="Basic residues" evidence="1">
    <location>
        <begin position="1100"/>
        <end position="1109"/>
    </location>
</feature>
<evidence type="ECO:0000313" key="3">
    <source>
        <dbReference type="Proteomes" id="UP000762676"/>
    </source>
</evidence>
<feature type="compositionally biased region" description="Polar residues" evidence="1">
    <location>
        <begin position="1569"/>
        <end position="1582"/>
    </location>
</feature>
<feature type="compositionally biased region" description="Basic and acidic residues" evidence="1">
    <location>
        <begin position="1445"/>
        <end position="1461"/>
    </location>
</feature>
<dbReference type="Proteomes" id="UP000762676">
    <property type="component" value="Unassembled WGS sequence"/>
</dbReference>
<organism evidence="2 3">
    <name type="scientific">Elysia marginata</name>
    <dbReference type="NCBI Taxonomy" id="1093978"/>
    <lineage>
        <taxon>Eukaryota</taxon>
        <taxon>Metazoa</taxon>
        <taxon>Spiralia</taxon>
        <taxon>Lophotrochozoa</taxon>
        <taxon>Mollusca</taxon>
        <taxon>Gastropoda</taxon>
        <taxon>Heterobranchia</taxon>
        <taxon>Euthyneura</taxon>
        <taxon>Panpulmonata</taxon>
        <taxon>Sacoglossa</taxon>
        <taxon>Placobranchoidea</taxon>
        <taxon>Plakobranchidae</taxon>
        <taxon>Elysia</taxon>
    </lineage>
</organism>
<feature type="region of interest" description="Disordered" evidence="1">
    <location>
        <begin position="1085"/>
        <end position="1131"/>
    </location>
</feature>
<feature type="region of interest" description="Disordered" evidence="1">
    <location>
        <begin position="1425"/>
        <end position="1465"/>
    </location>
</feature>
<feature type="region of interest" description="Disordered" evidence="1">
    <location>
        <begin position="165"/>
        <end position="198"/>
    </location>
</feature>
<feature type="region of interest" description="Disordered" evidence="1">
    <location>
        <begin position="1598"/>
        <end position="1724"/>
    </location>
</feature>
<feature type="compositionally biased region" description="Polar residues" evidence="1">
    <location>
        <begin position="1598"/>
        <end position="1630"/>
    </location>
</feature>
<feature type="region of interest" description="Disordered" evidence="1">
    <location>
        <begin position="1172"/>
        <end position="1203"/>
    </location>
</feature>
<feature type="compositionally biased region" description="Polar residues" evidence="1">
    <location>
        <begin position="1648"/>
        <end position="1681"/>
    </location>
</feature>
<protein>
    <submittedName>
        <fullName evidence="2">Uncharacterized protein</fullName>
    </submittedName>
</protein>
<accession>A0AAV4EMZ9</accession>
<sequence>MDQEDLSVQTSIDGCYKNSNAAASNMEKEILQVWTNKYRKALYEAEFAVHIYESGGYIRDVGSSCHSFSSTTFQSSLVGKEVVKSKRQVHTTCSDSDYVFNNCKRVVYDKMQNGNTVQGCGCVIQCGHNTLSHSDKVDLHMLGCIGASFHHFNMDITVMPSWQSDRDVSAESLQNGRDSSTSENPVEDPQTEDAKEEQPCCNCNINKDITPLQLSNGQEANKEGLAVEKSVDNAKTEATEKGQSCSNNDKHILPYIQRDEENHAAGDVFQRTCSSDKRLLTYCVPLDEMVADRLLCANVTQQNTNCHAAGGDQQATNWQLLVPGIERPTHAVCVQQTNERHFTVYDQHTDERLTPPFCIQHNDGTPTVCVHLTDDHPAPAVNIQHTDERPAPVVSIQLQHTDDRQSLTPCILLGDQNRYGPTPSYGSQDSNDKQSPSGGSQEDSNDKQSPSGVVQIQRRQLPSADLQQADHTLVYVDDVKKISEREMLAYSVQQTVCRQLFDYSFEQTENATLQTCYTQLPSDYFQLVYNKQLCQKHFEKTNYGQTPTDSDQHTVDKPGGGIQHSDKSQAPFYDVETENDGLVHNQKQIRLGVNNIMDCSEMFNHLQTKDVTDDEQACQKFTPRLDSNVRHTSYVDTQAPSLDNLSPIIPFSDLEDGEYQIDTGLTPTSTLRLSDKIEIHVSDISDADNEDEKHRPQVMTSERTAPGYVEVVSDSDSCPEDIVSSHCTMDYFPAVVRPNVLKALFMTGTNIPDNERYFNAGTSKEVIEFGHRKDTDCSKSSSASRPIDQVTFSPAILSETIVAHNVNMAAENEEEPLQKQKNKYKDYEKNPKNILSSLDVAGPDDDDGTVKVLESTELFQNLGFDWQLKSPEAYQSMFINNASMDKAFNVSNQQEMSDFSLGHTYNQTFLGVSHERWALSPPMFSSSEDGDVDIEINAKVSDILTHSPSAYRKEIDREKNTSSCQPVYSPTTYTEPQHNYGGDRNIFHCFETFQSGKDLACNQGHVQRLQTQSQICQVSPGSKNSSLTSSNQEVIEATVSDTSVGEQPNDFSDSRNSSKPTSDDKTANKSESILKGVSYSDAVLDENLKRPDEKSSSNTKKVKSLRKFSNKIMKTNIPSKQKSKKHQTTSKNLVHPCEIRLVNIKSLIKQSVSLNKLSAKSLKKLGLSPESVNVSSQHKNHPTLPTAASTLRTGDKNESSNTQISCVLTKSKQIRSRNRQRRIAEVQTNLIRISIRQNNSRIQADSSLQNLSLEEQVTPEECAGPAFESSKNSDSAKTTVSHESNKSSAIKSNVSSGSTSEDPFTVERAQKPKNNANVCARPEKETGPKTLSKNCPNRSKLNCMKNQNPTNISSVLPSKSPTLIRKVEKKTPKKSATCVHFTTKRGASSSLNSTDTAGAVEKLLESHKAMREEQQCTNSQVTLKLHEKSETRKRHCSSSTQNQVHNDRQEKTLSNIKDKSKTSNATVLDKSNISSKTAKKIETAIATGHHKMKNVEECNSQSLKLAYPKNTCSKNIGNRKEVSATKSYHKPSLSNHKNSYEKTDIESFITKKKNKGSPLSKEVKLKGGTKSSNGSEPSNNLTKKPVEGASLHNVFTGSNFKIPKKSSSTNVHSASTPSCESAQPGSNVKLANSEAPKKQGLNIKVSGSVPSQVKTSKYGTEITQESSQKSSDTRQATSVLSKANRPPSKAFSRRPSSPNSQRDKNVQAHGHHKEGGSRSSESDQLDCVEGFLSNKTLRFRNETSMAQNSRTESAASKRVNNDDHQHSISSRGNFQPGECNTLVSRLEGLASSGDNFLGCPMDVETSKNEDHIMKADRGSGTQLMWDATGCKVRIRLSVHLFVFPF</sequence>
<feature type="compositionally biased region" description="Polar residues" evidence="1">
    <location>
        <begin position="1038"/>
        <end position="1060"/>
    </location>
</feature>
<feature type="compositionally biased region" description="Polar residues" evidence="1">
    <location>
        <begin position="171"/>
        <end position="184"/>
    </location>
</feature>
<feature type="region of interest" description="Disordered" evidence="1">
    <location>
        <begin position="1551"/>
        <end position="1586"/>
    </location>
</feature>
<feature type="region of interest" description="Disordered" evidence="1">
    <location>
        <begin position="1739"/>
        <end position="1773"/>
    </location>
</feature>
<feature type="compositionally biased region" description="Polar residues" evidence="1">
    <location>
        <begin position="424"/>
        <end position="456"/>
    </location>
</feature>
<feature type="compositionally biased region" description="Polar residues" evidence="1">
    <location>
        <begin position="1269"/>
        <end position="1302"/>
    </location>
</feature>
<feature type="compositionally biased region" description="Basic and acidic residues" evidence="1">
    <location>
        <begin position="1086"/>
        <end position="1095"/>
    </location>
</feature>
<dbReference type="EMBL" id="BMAT01003775">
    <property type="protein sequence ID" value="GFR61965.1"/>
    <property type="molecule type" value="Genomic_DNA"/>
</dbReference>
<feature type="region of interest" description="Disordered" evidence="1">
    <location>
        <begin position="955"/>
        <end position="976"/>
    </location>
</feature>
<reference evidence="2 3" key="1">
    <citation type="journal article" date="2021" name="Elife">
        <title>Chloroplast acquisition without the gene transfer in kleptoplastic sea slugs, Plakobranchus ocellatus.</title>
        <authorList>
            <person name="Maeda T."/>
            <person name="Takahashi S."/>
            <person name="Yoshida T."/>
            <person name="Shimamura S."/>
            <person name="Takaki Y."/>
            <person name="Nagai Y."/>
            <person name="Toyoda A."/>
            <person name="Suzuki Y."/>
            <person name="Arimoto A."/>
            <person name="Ishii H."/>
            <person name="Satoh N."/>
            <person name="Nishiyama T."/>
            <person name="Hasebe M."/>
            <person name="Maruyama T."/>
            <person name="Minagawa J."/>
            <person name="Obokata J."/>
            <person name="Shigenobu S."/>
        </authorList>
    </citation>
    <scope>NUCLEOTIDE SEQUENCE [LARGE SCALE GENOMIC DNA]</scope>
</reference>
<feature type="compositionally biased region" description="Polar residues" evidence="1">
    <location>
        <begin position="1742"/>
        <end position="1754"/>
    </location>
</feature>
<feature type="region of interest" description="Disordered" evidence="1">
    <location>
        <begin position="544"/>
        <end position="567"/>
    </location>
</feature>
<proteinExistence type="predicted"/>
<gene>
    <name evidence="2" type="ORF">ElyMa_001859200</name>
</gene>
<feature type="compositionally biased region" description="Polar residues" evidence="1">
    <location>
        <begin position="1329"/>
        <end position="1357"/>
    </location>
</feature>
<comment type="caution">
    <text evidence="2">The sequence shown here is derived from an EMBL/GenBank/DDBJ whole genome shotgun (WGS) entry which is preliminary data.</text>
</comment>
<name>A0AAV4EMZ9_9GAST</name>
<evidence type="ECO:0000313" key="2">
    <source>
        <dbReference type="EMBL" id="GFR61965.1"/>
    </source>
</evidence>
<keyword evidence="3" id="KW-1185">Reference proteome</keyword>
<feature type="region of interest" description="Disordered" evidence="1">
    <location>
        <begin position="1259"/>
        <end position="1357"/>
    </location>
</feature>
<evidence type="ECO:0000256" key="1">
    <source>
        <dbReference type="SAM" id="MobiDB-lite"/>
    </source>
</evidence>
<feature type="region of interest" description="Disordered" evidence="1">
    <location>
        <begin position="411"/>
        <end position="456"/>
    </location>
</feature>
<feature type="compositionally biased region" description="Polar residues" evidence="1">
    <location>
        <begin position="961"/>
        <end position="976"/>
    </location>
</feature>
<feature type="region of interest" description="Disordered" evidence="1">
    <location>
        <begin position="1038"/>
        <end position="1072"/>
    </location>
</feature>